<dbReference type="GO" id="GO:0043107">
    <property type="term" value="P:type IV pilus-dependent motility"/>
    <property type="evidence" value="ECO:0007669"/>
    <property type="project" value="InterPro"/>
</dbReference>
<proteinExistence type="predicted"/>
<evidence type="ECO:0000256" key="1">
    <source>
        <dbReference type="SAM" id="Phobius"/>
    </source>
</evidence>
<organism evidence="2 3">
    <name type="scientific">Candidatus Falkowbacteria bacterium RIFCSPLOWO2_12_FULL_45_10</name>
    <dbReference type="NCBI Taxonomy" id="1797990"/>
    <lineage>
        <taxon>Bacteria</taxon>
        <taxon>Candidatus Falkowiibacteriota</taxon>
    </lineage>
</organism>
<comment type="caution">
    <text evidence="2">The sequence shown here is derived from an EMBL/GenBank/DDBJ whole genome shotgun (WGS) entry which is preliminary data.</text>
</comment>
<dbReference type="InterPro" id="IPR014717">
    <property type="entry name" value="Transl_elong_EF1B/ribsomal_bS6"/>
</dbReference>
<dbReference type="Proteomes" id="UP000178682">
    <property type="component" value="Unassembled WGS sequence"/>
</dbReference>
<evidence type="ECO:0000313" key="2">
    <source>
        <dbReference type="EMBL" id="OGF19632.1"/>
    </source>
</evidence>
<feature type="transmembrane region" description="Helical" evidence="1">
    <location>
        <begin position="20"/>
        <end position="41"/>
    </location>
</feature>
<sequence length="199" mass="22598">MNFSWLTNLNRLIVRRRTRLFWALTSVIIASLAILVIYPALREIKTTAAEIIKLKDQLKQRQAPEYALKDILASYRQHEVKLGSLNRAVMNKSRELEFITALEDIAARYGLQQKIVIGNYQALPNNAFSQMPLQLQLTGNFKDELRYLQGLERLPFYVNVKQISLNSIAAPPIPSNADAVAATAENLVNLVITADTFWQ</sequence>
<dbReference type="GO" id="GO:0043683">
    <property type="term" value="P:type IV pilus assembly"/>
    <property type="evidence" value="ECO:0007669"/>
    <property type="project" value="InterPro"/>
</dbReference>
<keyword evidence="1" id="KW-0812">Transmembrane</keyword>
<evidence type="ECO:0000313" key="3">
    <source>
        <dbReference type="Proteomes" id="UP000178682"/>
    </source>
</evidence>
<dbReference type="AlphaFoldDB" id="A0A1F5RZ87"/>
<dbReference type="EMBL" id="MFFX01000014">
    <property type="protein sequence ID" value="OGF19632.1"/>
    <property type="molecule type" value="Genomic_DNA"/>
</dbReference>
<keyword evidence="1" id="KW-0472">Membrane</keyword>
<gene>
    <name evidence="2" type="ORF">A3G56_00345</name>
</gene>
<dbReference type="Gene3D" id="3.30.70.60">
    <property type="match status" value="1"/>
</dbReference>
<protein>
    <submittedName>
        <fullName evidence="2">Uncharacterized protein</fullName>
    </submittedName>
</protein>
<reference evidence="2 3" key="1">
    <citation type="journal article" date="2016" name="Nat. Commun.">
        <title>Thousands of microbial genomes shed light on interconnected biogeochemical processes in an aquifer system.</title>
        <authorList>
            <person name="Anantharaman K."/>
            <person name="Brown C.T."/>
            <person name="Hug L.A."/>
            <person name="Sharon I."/>
            <person name="Castelle C.J."/>
            <person name="Probst A.J."/>
            <person name="Thomas B.C."/>
            <person name="Singh A."/>
            <person name="Wilkins M.J."/>
            <person name="Karaoz U."/>
            <person name="Brodie E.L."/>
            <person name="Williams K.H."/>
            <person name="Hubbard S.S."/>
            <person name="Banfield J.F."/>
        </authorList>
    </citation>
    <scope>NUCLEOTIDE SEQUENCE [LARGE SCALE GENOMIC DNA]</scope>
</reference>
<dbReference type="Pfam" id="PF04350">
    <property type="entry name" value="PilO"/>
    <property type="match status" value="1"/>
</dbReference>
<keyword evidence="1" id="KW-1133">Transmembrane helix</keyword>
<name>A0A1F5RZ87_9BACT</name>
<accession>A0A1F5RZ87</accession>
<dbReference type="InterPro" id="IPR007445">
    <property type="entry name" value="PilO"/>
</dbReference>